<sequence length="553" mass="60804">MVTVGPTVAVVILAICALLLVLIVAVLIYYCCQLCRRKRIASYHMYSGFKRHNIFELSCVPSPGMYQSPLEVQLQCLQQQPCDILLDVKYVPSRDAASNGGVGGGADSSVRPPGTDDCYSDHFMLYTEPLEFVDPGSYMIYAYAVYPSLQVVGPIHQFSFEVVSEERAAPRVELQDLQQVSVNIPRGGPGSPSFAPPGGHARPLPPRIIPERGEVTTFTPITIALNEDSTTPDQIRYSVDGSHPSLLYTGPFTLSVPPFDAEDGGLRTSVAVRAITVSAHDGSLTSGTTEACLTVYRAGHSFLDPNIPAPVVRIRAVKAELYFDESRRLPNTQIIYQLVYIGEARQKVKFSRNKGVVYAGAPIPLREDVAFVYAWTFKEDMHTDEFLNPHTDQHGHRRARSSATVYDCTRATSWNRGSREEDAGATGSGIPPPFICVRCKEMEVFFEEPPVGGIICYTLDGTEPVQPDASTTAIHMAGIGRSGTVHLPRSDKKVVELGTHIYKDNQPIHVTLLRTEQVVLTARTFIPLTDPAANSAVTGYRFGERFNRSFFTQ</sequence>
<organism evidence="2 3">
    <name type="scientific">Trypanosoma rangeli SC58</name>
    <dbReference type="NCBI Taxonomy" id="429131"/>
    <lineage>
        <taxon>Eukaryota</taxon>
        <taxon>Discoba</taxon>
        <taxon>Euglenozoa</taxon>
        <taxon>Kinetoplastea</taxon>
        <taxon>Metakinetoplastina</taxon>
        <taxon>Trypanosomatida</taxon>
        <taxon>Trypanosomatidae</taxon>
        <taxon>Trypanosoma</taxon>
        <taxon>Herpetosoma</taxon>
    </lineage>
</organism>
<evidence type="ECO:0000256" key="1">
    <source>
        <dbReference type="SAM" id="Phobius"/>
    </source>
</evidence>
<reference evidence="2 3" key="1">
    <citation type="submission" date="2013-07" db="EMBL/GenBank/DDBJ databases">
        <authorList>
            <person name="Stoco P.H."/>
            <person name="Wagner G."/>
            <person name="Gerber A."/>
            <person name="Zaha A."/>
            <person name="Thompson C."/>
            <person name="Bartholomeu D.C."/>
            <person name="Luckemeyer D.D."/>
            <person name="Bahia D."/>
            <person name="Loreto E."/>
            <person name="Prestes E.B."/>
            <person name="Lima F.M."/>
            <person name="Rodrigues-Luiz G."/>
            <person name="Vallejo G.A."/>
            <person name="Filho J.F."/>
            <person name="Monteiro K.M."/>
            <person name="Tyler K.M."/>
            <person name="de Almeida L.G."/>
            <person name="Ortiz M.F."/>
            <person name="Siervo M.A."/>
            <person name="de Moraes M.H."/>
            <person name="Cunha O.L."/>
            <person name="Mendonca-Neto R."/>
            <person name="Silva R."/>
            <person name="Teixeira S.M."/>
            <person name="Murta S.M."/>
            <person name="Sincero T.C."/>
            <person name="Mendes T.A."/>
            <person name="Urmenyi T.P."/>
            <person name="Silva V.G."/>
            <person name="da Rocha W.D."/>
            <person name="Andersson B."/>
            <person name="Romanha A.J."/>
            <person name="Steindel M."/>
            <person name="de Vasconcelos A.T."/>
            <person name="Grisard E.C."/>
        </authorList>
    </citation>
    <scope>NUCLEOTIDE SEQUENCE [LARGE SCALE GENOMIC DNA]</scope>
    <source>
        <strain evidence="2 3">SC58</strain>
    </source>
</reference>
<feature type="transmembrane region" description="Helical" evidence="1">
    <location>
        <begin position="7"/>
        <end position="30"/>
    </location>
</feature>
<evidence type="ECO:0000313" key="3">
    <source>
        <dbReference type="Proteomes" id="UP000031737"/>
    </source>
</evidence>
<dbReference type="OrthoDB" id="272373at2759"/>
<comment type="caution">
    <text evidence="2">The sequence shown here is derived from an EMBL/GenBank/DDBJ whole genome shotgun (WGS) entry which is preliminary data.</text>
</comment>
<dbReference type="EMBL" id="AUPL01000146">
    <property type="protein sequence ID" value="ESL12092.1"/>
    <property type="molecule type" value="Genomic_DNA"/>
</dbReference>
<name>A0A061JER9_TRYRA</name>
<protein>
    <submittedName>
        <fullName evidence="2">Uncharacterized protein</fullName>
    </submittedName>
</protein>
<keyword evidence="3" id="KW-1185">Reference proteome</keyword>
<keyword evidence="1" id="KW-0812">Transmembrane</keyword>
<accession>A0A061JER9</accession>
<gene>
    <name evidence="2" type="ORF">TRSC58_00146</name>
</gene>
<evidence type="ECO:0000313" key="2">
    <source>
        <dbReference type="EMBL" id="ESL12092.1"/>
    </source>
</evidence>
<dbReference type="AlphaFoldDB" id="A0A061JER9"/>
<keyword evidence="1" id="KW-1133">Transmembrane helix</keyword>
<keyword evidence="1" id="KW-0472">Membrane</keyword>
<dbReference type="Proteomes" id="UP000031737">
    <property type="component" value="Unassembled WGS sequence"/>
</dbReference>
<proteinExistence type="predicted"/>
<dbReference type="VEuPathDB" id="TriTrypDB:TRSC58_00146"/>